<gene>
    <name evidence="2" type="ORF">NAEGRDRAFT_76842</name>
</gene>
<dbReference type="InterPro" id="IPR006571">
    <property type="entry name" value="TLDc_dom"/>
</dbReference>
<dbReference type="PROSITE" id="PS51886">
    <property type="entry name" value="TLDC"/>
    <property type="match status" value="1"/>
</dbReference>
<dbReference type="AlphaFoldDB" id="D2W5Z9"/>
<dbReference type="InParanoid" id="D2W5Z9"/>
<dbReference type="Pfam" id="PF07534">
    <property type="entry name" value="TLD"/>
    <property type="match status" value="1"/>
</dbReference>
<evidence type="ECO:0000259" key="1">
    <source>
        <dbReference type="PROSITE" id="PS51886"/>
    </source>
</evidence>
<keyword evidence="3" id="KW-1185">Reference proteome</keyword>
<dbReference type="VEuPathDB" id="AmoebaDB:NAEGRDRAFT_76842"/>
<proteinExistence type="predicted"/>
<dbReference type="OrthoDB" id="26679at2759"/>
<feature type="domain" description="TLDc" evidence="1">
    <location>
        <begin position="1"/>
        <end position="147"/>
    </location>
</feature>
<protein>
    <submittedName>
        <fullName evidence="2">Predicted protein</fullName>
    </submittedName>
</protein>
<dbReference type="RefSeq" id="XP_002668247.1">
    <property type="nucleotide sequence ID" value="XM_002668201.1"/>
</dbReference>
<dbReference type="Proteomes" id="UP000006671">
    <property type="component" value="Unassembled WGS sequence"/>
</dbReference>
<evidence type="ECO:0000313" key="3">
    <source>
        <dbReference type="Proteomes" id="UP000006671"/>
    </source>
</evidence>
<organism evidence="3">
    <name type="scientific">Naegleria gruberi</name>
    <name type="common">Amoeba</name>
    <dbReference type="NCBI Taxonomy" id="5762"/>
    <lineage>
        <taxon>Eukaryota</taxon>
        <taxon>Discoba</taxon>
        <taxon>Heterolobosea</taxon>
        <taxon>Tetramitia</taxon>
        <taxon>Eutetramitia</taxon>
        <taxon>Vahlkampfiidae</taxon>
        <taxon>Naegleria</taxon>
    </lineage>
</organism>
<dbReference type="GeneID" id="8856419"/>
<reference evidence="2 3" key="1">
    <citation type="journal article" date="2010" name="Cell">
        <title>The genome of Naegleria gruberi illuminates early eukaryotic versatility.</title>
        <authorList>
            <person name="Fritz-Laylin L.K."/>
            <person name="Prochnik S.E."/>
            <person name="Ginger M.L."/>
            <person name="Dacks J.B."/>
            <person name="Carpenter M.L."/>
            <person name="Field M.C."/>
            <person name="Kuo A."/>
            <person name="Paredez A."/>
            <person name="Chapman J."/>
            <person name="Pham J."/>
            <person name="Shu S."/>
            <person name="Neupane R."/>
            <person name="Cipriano M."/>
            <person name="Mancuso J."/>
            <person name="Tu H."/>
            <person name="Salamov A."/>
            <person name="Lindquist E."/>
            <person name="Shapiro H."/>
            <person name="Lucas S."/>
            <person name="Grigoriev I.V."/>
            <person name="Cande W.Z."/>
            <person name="Fulton C."/>
            <person name="Rokhsar D.S."/>
            <person name="Dawson S.C."/>
        </authorList>
    </citation>
    <scope>NUCLEOTIDE SEQUENCE [LARGE SCALE GENOMIC DNA]</scope>
    <source>
        <strain evidence="2 3">NEG-M</strain>
    </source>
</reference>
<name>D2W5Z9_NAEGR</name>
<dbReference type="PANTHER" id="PTHR23354">
    <property type="entry name" value="NUCLEOLAR PROTEIN 7/ESTROGEN RECEPTOR COACTIVATOR-RELATED"/>
    <property type="match status" value="1"/>
</dbReference>
<evidence type="ECO:0000313" key="2">
    <source>
        <dbReference type="EMBL" id="EFC35503.1"/>
    </source>
</evidence>
<dbReference type="EMBL" id="GG739182">
    <property type="protein sequence ID" value="EFC35503.1"/>
    <property type="molecule type" value="Genomic_DNA"/>
</dbReference>
<dbReference type="KEGG" id="ngr:NAEGRDRAFT_76842"/>
<sequence length="174" mass="19366">MDGNVLGAFNSMPYNERGHKYYGNGEIMLYSFKNSTNIKTYHWTKLNDFFIRSTDSMICYGGDEFGRSALIIDGELLTGSTNICKTFACSDDSNVEQTPLLEKEISSATTPSNSGSSSSTLVKSQSITTFSTEVDFEIYALEVWGFEQIVKKETRSNSIKTNVAASTLLDYSHY</sequence>
<dbReference type="SMART" id="SM00584">
    <property type="entry name" value="TLDc"/>
    <property type="match status" value="1"/>
</dbReference>
<accession>D2W5Z9</accession>